<feature type="region of interest" description="Disordered" evidence="1">
    <location>
        <begin position="296"/>
        <end position="318"/>
    </location>
</feature>
<sequence>MDRSLRAAGAADQVGVGQEGLVEGLRLGRGQVERIAETVDRAGAVVVVGGRVRDPVQPAAAHLVLHHHVADADLAGLDAEPDDAGEQPVLDRAVMPHRLGDGRPLERQIGVAGQRLGAGLRRRHPGVEVVVAHRAGVEGHLREARARVMRRAAGEGAGIVGDQVQLGLHPGHGIDHAAKRGDRERVHHRRGAELEVHRPAGGNGQLVHRGDAELGIDEQPFPVERDGLDLDRGAGVQRAEVAIGIEPVGVDPGHRAKREDNQDRHAPDHHLEGVRMGELGVVIGAVGAVGAISQREVDRHEQHRHDHDQHQQRRDDQKVALLSCDPALGRQNVELAAGKRECASRRQQEFR</sequence>
<feature type="compositionally biased region" description="Basic and acidic residues" evidence="1">
    <location>
        <begin position="252"/>
        <end position="268"/>
    </location>
</feature>
<protein>
    <submittedName>
        <fullName evidence="2">Uncharacterized protein</fullName>
    </submittedName>
</protein>
<dbReference type="AlphaFoldDB" id="A0A644VJJ7"/>
<feature type="region of interest" description="Disordered" evidence="1">
    <location>
        <begin position="249"/>
        <end position="268"/>
    </location>
</feature>
<evidence type="ECO:0000256" key="1">
    <source>
        <dbReference type="SAM" id="MobiDB-lite"/>
    </source>
</evidence>
<evidence type="ECO:0000313" key="2">
    <source>
        <dbReference type="EMBL" id="MPL91569.1"/>
    </source>
</evidence>
<proteinExistence type="predicted"/>
<comment type="caution">
    <text evidence="2">The sequence shown here is derived from an EMBL/GenBank/DDBJ whole genome shotgun (WGS) entry which is preliminary data.</text>
</comment>
<reference evidence="2" key="1">
    <citation type="submission" date="2019-08" db="EMBL/GenBank/DDBJ databases">
        <authorList>
            <person name="Kucharzyk K."/>
            <person name="Murdoch R.W."/>
            <person name="Higgins S."/>
            <person name="Loffler F."/>
        </authorList>
    </citation>
    <scope>NUCLEOTIDE SEQUENCE</scope>
</reference>
<accession>A0A644VJJ7</accession>
<organism evidence="2">
    <name type="scientific">bioreactor metagenome</name>
    <dbReference type="NCBI Taxonomy" id="1076179"/>
    <lineage>
        <taxon>unclassified sequences</taxon>
        <taxon>metagenomes</taxon>
        <taxon>ecological metagenomes</taxon>
    </lineage>
</organism>
<dbReference type="EMBL" id="VSSQ01000333">
    <property type="protein sequence ID" value="MPL91569.1"/>
    <property type="molecule type" value="Genomic_DNA"/>
</dbReference>
<gene>
    <name evidence="2" type="ORF">SDC9_37644</name>
</gene>
<name>A0A644VJJ7_9ZZZZ</name>